<dbReference type="Pfam" id="PF04111">
    <property type="entry name" value="APG6"/>
    <property type="match status" value="1"/>
</dbReference>
<evidence type="ECO:0000256" key="2">
    <source>
        <dbReference type="SAM" id="Coils"/>
    </source>
</evidence>
<dbReference type="GeneID" id="66113767"/>
<dbReference type="GO" id="GO:0000423">
    <property type="term" value="P:mitophagy"/>
    <property type="evidence" value="ECO:0007669"/>
    <property type="project" value="TreeGrafter"/>
</dbReference>
<dbReference type="InterPro" id="IPR041691">
    <property type="entry name" value="Atg6/beclin_CC"/>
</dbReference>
<dbReference type="InterPro" id="IPR040455">
    <property type="entry name" value="Atg6_BARA"/>
</dbReference>
<comment type="similarity">
    <text evidence="1">Belongs to the beclin family.</text>
</comment>
<keyword evidence="2" id="KW-0175">Coiled coil</keyword>
<dbReference type="PANTHER" id="PTHR12768:SF4">
    <property type="entry name" value="BECLIN-1"/>
    <property type="match status" value="1"/>
</dbReference>
<evidence type="ECO:0000259" key="5">
    <source>
        <dbReference type="Pfam" id="PF17675"/>
    </source>
</evidence>
<proteinExistence type="inferred from homology"/>
<feature type="region of interest" description="Disordered" evidence="3">
    <location>
        <begin position="33"/>
        <end position="54"/>
    </location>
</feature>
<feature type="compositionally biased region" description="Polar residues" evidence="3">
    <location>
        <begin position="34"/>
        <end position="52"/>
    </location>
</feature>
<dbReference type="GO" id="GO:0006995">
    <property type="term" value="P:cellular response to nitrogen starvation"/>
    <property type="evidence" value="ECO:0007669"/>
    <property type="project" value="TreeGrafter"/>
</dbReference>
<gene>
    <name evidence="6" type="primary">ATG6</name>
    <name evidence="6" type="ORF">KQ657_000393</name>
</gene>
<evidence type="ECO:0000256" key="1">
    <source>
        <dbReference type="ARBA" id="ARBA00005965"/>
    </source>
</evidence>
<dbReference type="GO" id="GO:0000407">
    <property type="term" value="C:phagophore assembly site"/>
    <property type="evidence" value="ECO:0007669"/>
    <property type="project" value="TreeGrafter"/>
</dbReference>
<dbReference type="GO" id="GO:0045324">
    <property type="term" value="P:late endosome to vacuole transport"/>
    <property type="evidence" value="ECO:0007669"/>
    <property type="project" value="TreeGrafter"/>
</dbReference>
<dbReference type="AlphaFoldDB" id="A0A9P7V9J0"/>
<dbReference type="RefSeq" id="XP_043049252.1">
    <property type="nucleotide sequence ID" value="XM_043191240.1"/>
</dbReference>
<reference evidence="6" key="1">
    <citation type="submission" date="2021-03" db="EMBL/GenBank/DDBJ databases">
        <authorList>
            <person name="Palmer J.M."/>
        </authorList>
    </citation>
    <scope>NUCLEOTIDE SEQUENCE</scope>
    <source>
        <strain evidence="6">ARV_011</strain>
    </source>
</reference>
<dbReference type="OrthoDB" id="20368at2759"/>
<protein>
    <submittedName>
        <fullName evidence="6">Autophagy protein 6</fullName>
    </submittedName>
</protein>
<organism evidence="6 7">
    <name type="scientific">Scheffersomyces spartinae</name>
    <dbReference type="NCBI Taxonomy" id="45513"/>
    <lineage>
        <taxon>Eukaryota</taxon>
        <taxon>Fungi</taxon>
        <taxon>Dikarya</taxon>
        <taxon>Ascomycota</taxon>
        <taxon>Saccharomycotina</taxon>
        <taxon>Pichiomycetes</taxon>
        <taxon>Debaryomycetaceae</taxon>
        <taxon>Scheffersomyces</taxon>
    </lineage>
</organism>
<dbReference type="GO" id="GO:0034271">
    <property type="term" value="C:phosphatidylinositol 3-kinase complex, class III, type I"/>
    <property type="evidence" value="ECO:0007669"/>
    <property type="project" value="TreeGrafter"/>
</dbReference>
<feature type="coiled-coil region" evidence="2">
    <location>
        <begin position="197"/>
        <end position="280"/>
    </location>
</feature>
<dbReference type="InterPro" id="IPR038274">
    <property type="entry name" value="Atg6/Beclin_C_sf"/>
</dbReference>
<dbReference type="EMBL" id="JAHMUF010000010">
    <property type="protein sequence ID" value="KAG7193704.1"/>
    <property type="molecule type" value="Genomic_DNA"/>
</dbReference>
<feature type="domain" description="Atg6/beclin coiled-coil" evidence="5">
    <location>
        <begin position="180"/>
        <end position="317"/>
    </location>
</feature>
<dbReference type="Proteomes" id="UP000790833">
    <property type="component" value="Unassembled WGS sequence"/>
</dbReference>
<dbReference type="GO" id="GO:0030674">
    <property type="term" value="F:protein-macromolecule adaptor activity"/>
    <property type="evidence" value="ECO:0007669"/>
    <property type="project" value="TreeGrafter"/>
</dbReference>
<name>A0A9P7V9J0_9ASCO</name>
<dbReference type="InterPro" id="IPR007243">
    <property type="entry name" value="Atg6/Beclin"/>
</dbReference>
<evidence type="ECO:0000259" key="4">
    <source>
        <dbReference type="Pfam" id="PF04111"/>
    </source>
</evidence>
<evidence type="ECO:0000313" key="6">
    <source>
        <dbReference type="EMBL" id="KAG7193704.1"/>
    </source>
</evidence>
<keyword evidence="7" id="KW-1185">Reference proteome</keyword>
<sequence length="505" mass="57257">MTKPGMFYCQKCGVPITVDDSVRNMTPEQFDLIRNSTSRAPTNQDSNESDPSTYIPKSRLELYQSLSDSNLDPSLIVDNISGLNDSRNDATSTTDKMTVNSSFIVIDDVSPTDSSVEIGKYGDESTIAGNSTTDNDILLPANSSDQIASNPEDGFNLSKQINELTKIFEILSKDSLERHPLCIDCSGLLMDNLKLKFDLLQKEKDNYLNFLRKLREKDRIIDGDSKFLDSKLAKSVEDYEELVKKRETALKELRDLEQYKRGLDDNLVTLKNEIQELSNSQLNDLLLERNKFQLDILKKTNEIEKVKAYHEANLNQLDHLRTLNVYTNFFNISFKGQYATINDLRLGYKVPLPEVNAALGNVALLMDFIIRTLKVEISGFKIVPSGPQSYIMKLAKPVESVHETQDESKKIVLNLFATTEFSLGAFFNFNKLDVAMIALLEILCQIQLKMRSTNRDVELPYNISAKRDSIGNRSIRITSNHEWSEGCRHLLTNLNWILAYSTVNS</sequence>
<feature type="domain" description="Atg6 BARA" evidence="4">
    <location>
        <begin position="320"/>
        <end position="501"/>
    </location>
</feature>
<evidence type="ECO:0000256" key="3">
    <source>
        <dbReference type="SAM" id="MobiDB-lite"/>
    </source>
</evidence>
<evidence type="ECO:0000313" key="7">
    <source>
        <dbReference type="Proteomes" id="UP000790833"/>
    </source>
</evidence>
<accession>A0A9P7V9J0</accession>
<dbReference type="PANTHER" id="PTHR12768">
    <property type="entry name" value="BECLIN 1"/>
    <property type="match status" value="1"/>
</dbReference>
<dbReference type="GO" id="GO:0043548">
    <property type="term" value="F:phosphatidylinositol 3-kinase binding"/>
    <property type="evidence" value="ECO:0007669"/>
    <property type="project" value="TreeGrafter"/>
</dbReference>
<dbReference type="Gene3D" id="1.10.418.40">
    <property type="entry name" value="Autophagy protein 6/Beclin 1"/>
    <property type="match status" value="1"/>
</dbReference>
<comment type="caution">
    <text evidence="6">The sequence shown here is derived from an EMBL/GenBank/DDBJ whole genome shotgun (WGS) entry which is preliminary data.</text>
</comment>
<dbReference type="GO" id="GO:0000045">
    <property type="term" value="P:autophagosome assembly"/>
    <property type="evidence" value="ECO:0007669"/>
    <property type="project" value="TreeGrafter"/>
</dbReference>
<dbReference type="GO" id="GO:0034272">
    <property type="term" value="C:phosphatidylinositol 3-kinase complex, class III, type II"/>
    <property type="evidence" value="ECO:0007669"/>
    <property type="project" value="TreeGrafter"/>
</dbReference>
<dbReference type="Pfam" id="PF17675">
    <property type="entry name" value="APG6_N"/>
    <property type="match status" value="1"/>
</dbReference>